<feature type="domain" description="TonB-dependent receptor plug" evidence="6">
    <location>
        <begin position="247"/>
        <end position="343"/>
    </location>
</feature>
<dbReference type="InterPro" id="IPR000531">
    <property type="entry name" value="Beta-barrel_TonB"/>
</dbReference>
<dbReference type="EMBL" id="JANHOH010000002">
    <property type="protein sequence ID" value="MCQ6958570.1"/>
    <property type="molecule type" value="Genomic_DNA"/>
</dbReference>
<dbReference type="Gene3D" id="2.40.170.20">
    <property type="entry name" value="TonB-dependent receptor, beta-barrel domain"/>
    <property type="match status" value="1"/>
</dbReference>
<keyword evidence="8" id="KW-1185">Reference proteome</keyword>
<dbReference type="InterPro" id="IPR012910">
    <property type="entry name" value="Plug_dom"/>
</dbReference>
<keyword evidence="2 4" id="KW-0472">Membrane</keyword>
<dbReference type="InterPro" id="IPR037066">
    <property type="entry name" value="Plug_dom_sf"/>
</dbReference>
<comment type="similarity">
    <text evidence="4">Belongs to the TonB-dependent receptor family.</text>
</comment>
<name>A0ABT1T1T8_9SPHI</name>
<evidence type="ECO:0000259" key="5">
    <source>
        <dbReference type="Pfam" id="PF00593"/>
    </source>
</evidence>
<proteinExistence type="inferred from homology"/>
<dbReference type="InterPro" id="IPR036942">
    <property type="entry name" value="Beta-barrel_TonB_sf"/>
</dbReference>
<dbReference type="Gene3D" id="2.170.130.10">
    <property type="entry name" value="TonB-dependent receptor, plug domain"/>
    <property type="match status" value="1"/>
</dbReference>
<evidence type="ECO:0000256" key="1">
    <source>
        <dbReference type="ARBA" id="ARBA00004442"/>
    </source>
</evidence>
<comment type="caution">
    <text evidence="7">The sequence shown here is derived from an EMBL/GenBank/DDBJ whole genome shotgun (WGS) entry which is preliminary data.</text>
</comment>
<evidence type="ECO:0000259" key="6">
    <source>
        <dbReference type="Pfam" id="PF07715"/>
    </source>
</evidence>
<dbReference type="SUPFAM" id="SSF49464">
    <property type="entry name" value="Carboxypeptidase regulatory domain-like"/>
    <property type="match status" value="1"/>
</dbReference>
<protein>
    <submittedName>
        <fullName evidence="7">TonB-dependent receptor</fullName>
    </submittedName>
</protein>
<accession>A0ABT1T1T8</accession>
<keyword evidence="3" id="KW-0998">Cell outer membrane</keyword>
<feature type="domain" description="TonB-dependent receptor-like beta-barrel" evidence="5">
    <location>
        <begin position="576"/>
        <end position="1040"/>
    </location>
</feature>
<sequence>MQQIKNMIFNLPISIHLRTQHTAYLFILFTVLLSSPLFAQATGKTDGNNYKTITKPVSLEFAQVNAVQILEVLKTQTNYNFIYNPNELEKVELKKVSYRQEALGKVLEKLTVSGMNFSLSGNSIYVNYTKPTPLRKPDPGRISGKIVDDKGETLPGASIRVIQNGQGITSSVDGSYQLTLEPGTYTLEVSYISFQTKRITEVIVKAGQLTKLDISLKVSSSTLKEVVVQSSFKRESVTGLYAQQKNNASITDGISAEQISRTPDNNLGQVLKRISGVTTIDTRYVVVRGLTERYNQAMLDGVIIPSTDMNRRNFSFDVVPQELVSNVVVNKTASPDMSAEFSGGQILINTLDIPEQNFNSFTIGTGYNSRTTGKDFVMLGGRGKYDYFGFDDGRRKTPTGLQSWTQRSDPIPDFAVPQSKLFNSEQLKAYTYQGAPNQNYRFSLGRLYQLKEGLKLGFTGGVTYRNTQETNPFVTVRNSNLTFAGEGDPIDTAAIRSSGSLYKFNTTIGGVLNAGVQGEKFKITSKNYYSHVLNETSQYASRYDATESNRFIEFFDSPEFTTVYQSKLEGENLIGSKGLKFNWSGALTNISQDIKDMRRLRYNKTATIGGVDYYDSPNAAPFSEGSGLFDYRLSTDINERDYNWSGSLSQPFNFLNDKSLVKAGYAGWYKQRSLGSTQARIVKQDNNAELTGRYEDILAAGRIGATADSAFYYIDDQTNGKQYTGTARFHAAYVMLDQRFFQKLRLVYGVRAENYNLANKQDQFLRAPRFDGFEKTKPAITGEKNWRFLPSVNATYSLTEKMNLRAAYSTTIVRPDFRETSYFELYDPYLDAYISGFDVVSTKIKNYDLRYEWYPGAGEIISVSGFYKDFDKPLELVDVPVSGGQGRSRFLRFQNQDRATNKGIEVEFRKSLSFIADKQWLRDLTVFGNGTFTKSKVYAVEYKAEAINNGETYEVVKTSIPGVNRPLYGQSPWLVNAGINYNSKYVGANISYNRSGYRSYVTSVTPNAIEYENGRNLVDLQLSTRLLKQKAEIRLNIANILDEETFFYTNPTAYIGGTAEYNNGYVLVNGTDAYEKDKGDRVSYRTKNGRTASLTFTYRF</sequence>
<dbReference type="InterPro" id="IPR008969">
    <property type="entry name" value="CarboxyPept-like_regulatory"/>
</dbReference>
<gene>
    <name evidence="7" type="ORF">NPE20_11390</name>
</gene>
<evidence type="ECO:0000313" key="7">
    <source>
        <dbReference type="EMBL" id="MCQ6958570.1"/>
    </source>
</evidence>
<dbReference type="Pfam" id="PF00593">
    <property type="entry name" value="TonB_dep_Rec_b-barrel"/>
    <property type="match status" value="1"/>
</dbReference>
<reference evidence="7 8" key="1">
    <citation type="submission" date="2022-07" db="EMBL/GenBank/DDBJ databases">
        <title>Mucilaginibacter sp. JC4.</title>
        <authorList>
            <person name="Le V."/>
            <person name="Ko S.-R."/>
            <person name="Ahn C.-Y."/>
            <person name="Oh H.-M."/>
        </authorList>
    </citation>
    <scope>NUCLEOTIDE SEQUENCE [LARGE SCALE GENOMIC DNA]</scope>
    <source>
        <strain evidence="7 8">JC4</strain>
    </source>
</reference>
<evidence type="ECO:0000256" key="2">
    <source>
        <dbReference type="ARBA" id="ARBA00023136"/>
    </source>
</evidence>
<dbReference type="PANTHER" id="PTHR40980:SF4">
    <property type="entry name" value="TONB-DEPENDENT RECEPTOR-LIKE BETA-BARREL DOMAIN-CONTAINING PROTEIN"/>
    <property type="match status" value="1"/>
</dbReference>
<dbReference type="SUPFAM" id="SSF56935">
    <property type="entry name" value="Porins"/>
    <property type="match status" value="1"/>
</dbReference>
<dbReference type="Pfam" id="PF07715">
    <property type="entry name" value="Plug"/>
    <property type="match status" value="1"/>
</dbReference>
<dbReference type="PANTHER" id="PTHR40980">
    <property type="entry name" value="PLUG DOMAIN-CONTAINING PROTEIN"/>
    <property type="match status" value="1"/>
</dbReference>
<organism evidence="7 8">
    <name type="scientific">Mucilaginibacter aquariorum</name>
    <dbReference type="NCBI Taxonomy" id="2967225"/>
    <lineage>
        <taxon>Bacteria</taxon>
        <taxon>Pseudomonadati</taxon>
        <taxon>Bacteroidota</taxon>
        <taxon>Sphingobacteriia</taxon>
        <taxon>Sphingobacteriales</taxon>
        <taxon>Sphingobacteriaceae</taxon>
        <taxon>Mucilaginibacter</taxon>
    </lineage>
</organism>
<evidence type="ECO:0000313" key="8">
    <source>
        <dbReference type="Proteomes" id="UP001204376"/>
    </source>
</evidence>
<keyword evidence="4" id="KW-0798">TonB box</keyword>
<evidence type="ECO:0000256" key="4">
    <source>
        <dbReference type="RuleBase" id="RU003357"/>
    </source>
</evidence>
<dbReference type="Pfam" id="PF13620">
    <property type="entry name" value="CarboxypepD_reg"/>
    <property type="match status" value="1"/>
</dbReference>
<dbReference type="Gene3D" id="2.60.40.1120">
    <property type="entry name" value="Carboxypeptidase-like, regulatory domain"/>
    <property type="match status" value="1"/>
</dbReference>
<evidence type="ECO:0000256" key="3">
    <source>
        <dbReference type="ARBA" id="ARBA00023237"/>
    </source>
</evidence>
<comment type="subcellular location">
    <subcellularLocation>
        <location evidence="1 4">Cell outer membrane</location>
    </subcellularLocation>
</comment>
<dbReference type="Proteomes" id="UP001204376">
    <property type="component" value="Unassembled WGS sequence"/>
</dbReference>
<keyword evidence="7" id="KW-0675">Receptor</keyword>